<reference evidence="2 3" key="1">
    <citation type="submission" date="2012-04" db="EMBL/GenBank/DDBJ databases">
        <title>The Genome Sequence of Saprolegnia declina VS20.</title>
        <authorList>
            <consortium name="The Broad Institute Genome Sequencing Platform"/>
            <person name="Russ C."/>
            <person name="Nusbaum C."/>
            <person name="Tyler B."/>
            <person name="van West P."/>
            <person name="Dieguez-Uribeondo J."/>
            <person name="de Bruijn I."/>
            <person name="Tripathy S."/>
            <person name="Jiang R."/>
            <person name="Young S.K."/>
            <person name="Zeng Q."/>
            <person name="Gargeya S."/>
            <person name="Fitzgerald M."/>
            <person name="Haas B."/>
            <person name="Abouelleil A."/>
            <person name="Alvarado L."/>
            <person name="Arachchi H.M."/>
            <person name="Berlin A."/>
            <person name="Chapman S.B."/>
            <person name="Goldberg J."/>
            <person name="Griggs A."/>
            <person name="Gujja S."/>
            <person name="Hansen M."/>
            <person name="Howarth C."/>
            <person name="Imamovic A."/>
            <person name="Larimer J."/>
            <person name="McCowen C."/>
            <person name="Montmayeur A."/>
            <person name="Murphy C."/>
            <person name="Neiman D."/>
            <person name="Pearson M."/>
            <person name="Priest M."/>
            <person name="Roberts A."/>
            <person name="Saif S."/>
            <person name="Shea T."/>
            <person name="Sisk P."/>
            <person name="Sykes S."/>
            <person name="Wortman J."/>
            <person name="Nusbaum C."/>
            <person name="Birren B."/>
        </authorList>
    </citation>
    <scope>NUCLEOTIDE SEQUENCE [LARGE SCALE GENOMIC DNA]</scope>
    <source>
        <strain evidence="2 3">VS20</strain>
    </source>
</reference>
<protein>
    <submittedName>
        <fullName evidence="2">Uncharacterized protein</fullName>
    </submittedName>
</protein>
<gene>
    <name evidence="2" type="ORF">SDRG_08312</name>
</gene>
<feature type="compositionally biased region" description="Acidic residues" evidence="1">
    <location>
        <begin position="195"/>
        <end position="207"/>
    </location>
</feature>
<dbReference type="InParanoid" id="T0RNX8"/>
<keyword evidence="3" id="KW-1185">Reference proteome</keyword>
<name>T0RNX8_SAPDV</name>
<evidence type="ECO:0000256" key="1">
    <source>
        <dbReference type="SAM" id="MobiDB-lite"/>
    </source>
</evidence>
<dbReference type="OMA" id="RFQAFAH"/>
<evidence type="ECO:0000313" key="2">
    <source>
        <dbReference type="EMBL" id="EQC34103.1"/>
    </source>
</evidence>
<dbReference type="Proteomes" id="UP000030762">
    <property type="component" value="Unassembled WGS sequence"/>
</dbReference>
<evidence type="ECO:0000313" key="3">
    <source>
        <dbReference type="Proteomes" id="UP000030762"/>
    </source>
</evidence>
<dbReference type="EMBL" id="JH767156">
    <property type="protein sequence ID" value="EQC34103.1"/>
    <property type="molecule type" value="Genomic_DNA"/>
</dbReference>
<accession>T0RNX8</accession>
<organism evidence="2 3">
    <name type="scientific">Saprolegnia diclina (strain VS20)</name>
    <dbReference type="NCBI Taxonomy" id="1156394"/>
    <lineage>
        <taxon>Eukaryota</taxon>
        <taxon>Sar</taxon>
        <taxon>Stramenopiles</taxon>
        <taxon>Oomycota</taxon>
        <taxon>Saprolegniomycetes</taxon>
        <taxon>Saprolegniales</taxon>
        <taxon>Saprolegniaceae</taxon>
        <taxon>Saprolegnia</taxon>
    </lineage>
</organism>
<feature type="region of interest" description="Disordered" evidence="1">
    <location>
        <begin position="179"/>
        <end position="226"/>
    </location>
</feature>
<dbReference type="RefSeq" id="XP_008612415.1">
    <property type="nucleotide sequence ID" value="XM_008614193.1"/>
</dbReference>
<dbReference type="GeneID" id="19949039"/>
<dbReference type="OrthoDB" id="159578at2759"/>
<proteinExistence type="predicted"/>
<sequence length="226" mass="24972">MLSPPDLVAGAAARGPDGAVPITIQPQTKEMLDLRLPSRAIQIHRDTTSPSRFQAFAHSCPAGRPLHDNPPRGVRHVPLTPQIGSLPDPSFAFLQAPMPPLELPPPNRESLSDERFASPLTAPAPLQPRPRETVVQFASSCPAQLDGFLTRMTLDDNHTLLSQSPSLAILRDMRRGSYADMSASRRSFDRPLIDERDEYDSDDDEYTDEAHPRDSQDGGIFEFEMP</sequence>
<dbReference type="AlphaFoldDB" id="T0RNX8"/>
<dbReference type="VEuPathDB" id="FungiDB:SDRG_08312"/>
<feature type="region of interest" description="Disordered" evidence="1">
    <location>
        <begin position="1"/>
        <end position="21"/>
    </location>
</feature>